<sequence>MGTRKAKYWGTWYQGYEGTWYGKDEKDSVALKAQLDEWLQKAKENVAHLDQYNNGLLKAVIVPHAGYSYSGATAAHSYARIDPSLYDRVFVLGPSHYYRMSDCRVTPFEQLETPFGPLSIDVACCESLVSSKLFTYLDKSVDMQEHSLELQFPFLKAVFGNSPVKLVNIMVGVLDPAAKEEYGKQLVPYMKDPRTLFVISSDFCHWGKRFHYQYYDRQDGEIFQSIEKLDRLGMDCIERQNAKEFNAYLEKYQNTICGRNPISVLLEMIGHWNDSPPMNSNNRDKIPLETLFVRYDQSMKCKTFEDLSVSYAAAWTVER</sequence>
<comment type="caution">
    <text evidence="2">The sequence shown here is derived from an EMBL/GenBank/DDBJ whole genome shotgun (WGS) entry which is preliminary data.</text>
</comment>
<proteinExistence type="inferred from homology"/>
<dbReference type="InterPro" id="IPR002737">
    <property type="entry name" value="MEMO1_fam"/>
</dbReference>
<dbReference type="Gene3D" id="3.40.830.10">
    <property type="entry name" value="LigB-like"/>
    <property type="match status" value="1"/>
</dbReference>
<dbReference type="PANTHER" id="PTHR11060:SF0">
    <property type="entry name" value="PROTEIN MEMO1"/>
    <property type="match status" value="1"/>
</dbReference>
<dbReference type="Proteomes" id="UP001300502">
    <property type="component" value="Unassembled WGS sequence"/>
</dbReference>
<accession>A0AAV9INH5</accession>
<dbReference type="Pfam" id="PF01875">
    <property type="entry name" value="Memo"/>
    <property type="match status" value="1"/>
</dbReference>
<evidence type="ECO:0000313" key="2">
    <source>
        <dbReference type="EMBL" id="KAK4529062.1"/>
    </source>
</evidence>
<dbReference type="NCBIfam" id="TIGR04336">
    <property type="entry name" value="AmmeMemoSam_B"/>
    <property type="match status" value="1"/>
</dbReference>
<dbReference type="PANTHER" id="PTHR11060">
    <property type="entry name" value="PROTEIN MEMO1"/>
    <property type="match status" value="1"/>
</dbReference>
<dbReference type="CDD" id="cd07361">
    <property type="entry name" value="MEMO_like"/>
    <property type="match status" value="1"/>
</dbReference>
<gene>
    <name evidence="2" type="ORF">GAYE_SCF7681MG7012</name>
</gene>
<dbReference type="AlphaFoldDB" id="A0AAV9INH5"/>
<organism evidence="2 3">
    <name type="scientific">Galdieria yellowstonensis</name>
    <dbReference type="NCBI Taxonomy" id="3028027"/>
    <lineage>
        <taxon>Eukaryota</taxon>
        <taxon>Rhodophyta</taxon>
        <taxon>Bangiophyceae</taxon>
        <taxon>Galdieriales</taxon>
        <taxon>Galdieriaceae</taxon>
        <taxon>Galdieria</taxon>
    </lineage>
</organism>
<comment type="similarity">
    <text evidence="1">Belongs to the MEMO1 family.</text>
</comment>
<keyword evidence="3" id="KW-1185">Reference proteome</keyword>
<dbReference type="HAMAP" id="MF_00055">
    <property type="entry name" value="MEMO1"/>
    <property type="match status" value="1"/>
</dbReference>
<reference evidence="2 3" key="1">
    <citation type="submission" date="2022-07" db="EMBL/GenBank/DDBJ databases">
        <title>Genome-wide signatures of adaptation to extreme environments.</title>
        <authorList>
            <person name="Cho C.H."/>
            <person name="Yoon H.S."/>
        </authorList>
    </citation>
    <scope>NUCLEOTIDE SEQUENCE [LARGE SCALE GENOMIC DNA]</scope>
    <source>
        <strain evidence="2 3">108.79 E11</strain>
    </source>
</reference>
<evidence type="ECO:0000256" key="1">
    <source>
        <dbReference type="ARBA" id="ARBA00006315"/>
    </source>
</evidence>
<dbReference type="EMBL" id="JANCYU010000075">
    <property type="protein sequence ID" value="KAK4529062.1"/>
    <property type="molecule type" value="Genomic_DNA"/>
</dbReference>
<protein>
    <recommendedName>
        <fullName evidence="4">Protein MEMO1</fullName>
    </recommendedName>
</protein>
<evidence type="ECO:0000313" key="3">
    <source>
        <dbReference type="Proteomes" id="UP001300502"/>
    </source>
</evidence>
<name>A0AAV9INH5_9RHOD</name>
<evidence type="ECO:0008006" key="4">
    <source>
        <dbReference type="Google" id="ProtNLM"/>
    </source>
</evidence>